<dbReference type="EMBL" id="BOMG01000055">
    <property type="protein sequence ID" value="GID55954.1"/>
    <property type="molecule type" value="Genomic_DNA"/>
</dbReference>
<reference evidence="1 2" key="1">
    <citation type="submission" date="2021-01" db="EMBL/GenBank/DDBJ databases">
        <title>Whole genome shotgun sequence of Actinoplanes couchii NBRC 106145.</title>
        <authorList>
            <person name="Komaki H."/>
            <person name="Tamura T."/>
        </authorList>
    </citation>
    <scope>NUCLEOTIDE SEQUENCE [LARGE SCALE GENOMIC DNA]</scope>
    <source>
        <strain evidence="1 2">NBRC 106145</strain>
    </source>
</reference>
<comment type="caution">
    <text evidence="1">The sequence shown here is derived from an EMBL/GenBank/DDBJ whole genome shotgun (WGS) entry which is preliminary data.</text>
</comment>
<protein>
    <recommendedName>
        <fullName evidence="3">PD-(D/E)XK endonuclease-like domain-containing protein</fullName>
    </recommendedName>
</protein>
<dbReference type="Proteomes" id="UP000612282">
    <property type="component" value="Unassembled WGS sequence"/>
</dbReference>
<evidence type="ECO:0008006" key="3">
    <source>
        <dbReference type="Google" id="ProtNLM"/>
    </source>
</evidence>
<evidence type="ECO:0000313" key="2">
    <source>
        <dbReference type="Proteomes" id="UP000612282"/>
    </source>
</evidence>
<organism evidence="1 2">
    <name type="scientific">Actinoplanes couchii</name>
    <dbReference type="NCBI Taxonomy" id="403638"/>
    <lineage>
        <taxon>Bacteria</taxon>
        <taxon>Bacillati</taxon>
        <taxon>Actinomycetota</taxon>
        <taxon>Actinomycetes</taxon>
        <taxon>Micromonosporales</taxon>
        <taxon>Micromonosporaceae</taxon>
        <taxon>Actinoplanes</taxon>
    </lineage>
</organism>
<accession>A0ABQ3XBV3</accession>
<sequence length="108" mass="12640">MVDVDDSAPAGIVDRLLWRDAQQMLGRHLAGPDGRCDWCGWRWPCSARTLAERAEAVSRRPWRDVWTMRHDLNSMRELPGRRSGVEEIGNRYAAGPYHRNDDFRRYRS</sequence>
<name>A0ABQ3XBV3_9ACTN</name>
<gene>
    <name evidence="1" type="ORF">Aco03nite_043580</name>
</gene>
<keyword evidence="2" id="KW-1185">Reference proteome</keyword>
<evidence type="ECO:0000313" key="1">
    <source>
        <dbReference type="EMBL" id="GID55954.1"/>
    </source>
</evidence>
<dbReference type="RefSeq" id="WP_203797339.1">
    <property type="nucleotide sequence ID" value="NZ_BAAAQE010000027.1"/>
</dbReference>
<proteinExistence type="predicted"/>